<dbReference type="Proteomes" id="UP000751614">
    <property type="component" value="Unassembled WGS sequence"/>
</dbReference>
<dbReference type="SUPFAM" id="SSF51126">
    <property type="entry name" value="Pectin lyase-like"/>
    <property type="match status" value="2"/>
</dbReference>
<dbReference type="PROSITE" id="PS51257">
    <property type="entry name" value="PROKAR_LIPOPROTEIN"/>
    <property type="match status" value="1"/>
</dbReference>
<proteinExistence type="predicted"/>
<keyword evidence="2" id="KW-1185">Reference proteome</keyword>
<sequence>MIQKSILIISAFLLLLACGERSTKVGIYVKDINELNAAIAQANPGDEIIMANGDWKDVQIRFVGYGNNKQPITLKAETPGKVRIVGKSDLKLGGEYLVVNGLYFTEGSSPTRAVIEFAINNDTVANHSRMTNCVILDYNKTQRNQSDLWVQFKGRHNALDHCYIAGKSNRGPTVRVDLAGNKSIKNYHKITNNYFGPRPPKGGPSAETIQLGNSFTSMAPSYTLVADNFFDRCNGEVEVISSKTNFNEFRNNVFYKSEGSLVTRHGNYCIVDGNYFIGDVNSEQIGGVRLIGTGHWVTNNYFYNLKGKVFRSPLAVMNGIPKSPLNRYIQVTDVVVAHNSWINCTSPLQFGVGSNVDQKDVLPASEIRSERPIRTIVANNLVYNDKSDTYPIVAHDSLDGITFKSNVINNQGATFKYDSVLRQEQFTLTALEDNILIPSNGLSDLELYNGFEFDQITRDLFGNPRTNSNLVGAIANSTAAKPNLMDLSKYGPDWYPVGTSKTASAATHNVASTAELKAAVVAAKSGDTIILTNDRFELKSSLKIDKKLTIKSADANNRATVQYNGEPTTPVFEMNPKGKLVLESVILNGTGDTYAFASLKDNMSSLYNLNVTGCEISNFGYVLKAYKNSFSEYIKFQSTLFKNCANGLELSAEIDDRGDYNAENIYIDDCRFENIPKNIVDYYRGGYDESTVGGNLVLTNSAFTQCGAKEENGVLINTYGIINVDISNNRFLNNSVKTVARLWGAKNNTHSNNEIQNSGELVVEENLPLKLMY</sequence>
<organism evidence="1 2">
    <name type="scientific">Flagellimonas algicola</name>
    <dbReference type="NCBI Taxonomy" id="2583815"/>
    <lineage>
        <taxon>Bacteria</taxon>
        <taxon>Pseudomonadati</taxon>
        <taxon>Bacteroidota</taxon>
        <taxon>Flavobacteriia</taxon>
        <taxon>Flavobacteriales</taxon>
        <taxon>Flavobacteriaceae</taxon>
        <taxon>Flagellimonas</taxon>
    </lineage>
</organism>
<comment type="caution">
    <text evidence="1">The sequence shown here is derived from an EMBL/GenBank/DDBJ whole genome shotgun (WGS) entry which is preliminary data.</text>
</comment>
<evidence type="ECO:0000313" key="2">
    <source>
        <dbReference type="Proteomes" id="UP000751614"/>
    </source>
</evidence>
<dbReference type="InterPro" id="IPR011050">
    <property type="entry name" value="Pectin_lyase_fold/virulence"/>
</dbReference>
<dbReference type="CDD" id="cd14251">
    <property type="entry name" value="PL-6"/>
    <property type="match status" value="1"/>
</dbReference>
<protein>
    <submittedName>
        <fullName evidence="1">DUF4957 domain-containing protein</fullName>
    </submittedName>
</protein>
<dbReference type="InterPro" id="IPR012334">
    <property type="entry name" value="Pectin_lyas_fold"/>
</dbReference>
<evidence type="ECO:0000313" key="1">
    <source>
        <dbReference type="EMBL" id="TMU56089.1"/>
    </source>
</evidence>
<dbReference type="EMBL" id="VCNI01000001">
    <property type="protein sequence ID" value="TMU56089.1"/>
    <property type="molecule type" value="Genomic_DNA"/>
</dbReference>
<dbReference type="RefSeq" id="WP_138832171.1">
    <property type="nucleotide sequence ID" value="NZ_VCNI01000001.1"/>
</dbReference>
<dbReference type="InterPro" id="IPR039513">
    <property type="entry name" value="PL-6"/>
</dbReference>
<reference evidence="1 2" key="1">
    <citation type="submission" date="2019-05" db="EMBL/GenBank/DDBJ databases">
        <title>Flagellimonas sp. AsT0115, sp. nov., isolated from a marine red algae, Asparagopsis taxiformis.</title>
        <authorList>
            <person name="Kim J."/>
            <person name="Jeong S.E."/>
            <person name="Jeon C.O."/>
        </authorList>
    </citation>
    <scope>NUCLEOTIDE SEQUENCE [LARGE SCALE GENOMIC DNA]</scope>
    <source>
        <strain evidence="1 2">AsT0115</strain>
    </source>
</reference>
<gene>
    <name evidence="1" type="ORF">FGG15_00690</name>
</gene>
<dbReference type="Pfam" id="PF14592">
    <property type="entry name" value="Chondroitinas_B"/>
    <property type="match status" value="1"/>
</dbReference>
<dbReference type="Gene3D" id="2.160.20.10">
    <property type="entry name" value="Single-stranded right-handed beta-helix, Pectin lyase-like"/>
    <property type="match status" value="2"/>
</dbReference>
<accession>A0ABY2WM64</accession>
<name>A0ABY2WM64_9FLAO</name>